<sequence length="27" mass="3015">PNRAGWMYSCDDAVKDMPNTVSQQGDE</sequence>
<name>A0A383ED43_9ZZZZ</name>
<organism evidence="1">
    <name type="scientific">marine metagenome</name>
    <dbReference type="NCBI Taxonomy" id="408172"/>
    <lineage>
        <taxon>unclassified sequences</taxon>
        <taxon>metagenomes</taxon>
        <taxon>ecological metagenomes</taxon>
    </lineage>
</organism>
<gene>
    <name evidence="1" type="ORF">METZ01_LOCUS507119</name>
</gene>
<accession>A0A383ED43</accession>
<proteinExistence type="predicted"/>
<protein>
    <submittedName>
        <fullName evidence="1">Uncharacterized protein</fullName>
    </submittedName>
</protein>
<feature type="non-terminal residue" evidence="1">
    <location>
        <position position="1"/>
    </location>
</feature>
<reference evidence="1" key="1">
    <citation type="submission" date="2018-05" db="EMBL/GenBank/DDBJ databases">
        <authorList>
            <person name="Lanie J.A."/>
            <person name="Ng W.-L."/>
            <person name="Kazmierczak K.M."/>
            <person name="Andrzejewski T.M."/>
            <person name="Davidsen T.M."/>
            <person name="Wayne K.J."/>
            <person name="Tettelin H."/>
            <person name="Glass J.I."/>
            <person name="Rusch D."/>
            <person name="Podicherti R."/>
            <person name="Tsui H.-C.T."/>
            <person name="Winkler M.E."/>
        </authorList>
    </citation>
    <scope>NUCLEOTIDE SEQUENCE</scope>
</reference>
<dbReference type="AlphaFoldDB" id="A0A383ED43"/>
<dbReference type="EMBL" id="UINC01224582">
    <property type="protein sequence ID" value="SVE54265.1"/>
    <property type="molecule type" value="Genomic_DNA"/>
</dbReference>
<evidence type="ECO:0000313" key="1">
    <source>
        <dbReference type="EMBL" id="SVE54265.1"/>
    </source>
</evidence>